<dbReference type="GO" id="GO:0030246">
    <property type="term" value="F:carbohydrate binding"/>
    <property type="evidence" value="ECO:0007669"/>
    <property type="project" value="UniProtKB-KW"/>
</dbReference>
<feature type="region of interest" description="Disordered" evidence="1">
    <location>
        <begin position="164"/>
        <end position="228"/>
    </location>
</feature>
<feature type="compositionally biased region" description="Low complexity" evidence="1">
    <location>
        <begin position="172"/>
        <end position="224"/>
    </location>
</feature>
<evidence type="ECO:0000313" key="4">
    <source>
        <dbReference type="EMBL" id="ROT71440.1"/>
    </source>
</evidence>
<name>A0A3R7M470_PENVA</name>
<sequence length="497" mass="55269">MGSTPHTFPGITFLLLTLAIAAADQRRHQAGFHSQPGVSFGEVSEADSAFRSLKNDLSRITSIDDNLGNLSERVNEIIKAQVERAKAQQPASQRGGGGSNCPAPFVEVMSECFSLSRTRLPWHHARHYCLGMGGDLATPSFLYALKTYILEREGDADVWVGGFRRERGTGRGSTATRTAPTRPSRPTTGRPTSPTTAKATENTASSCRRTSTRRSQTARASDTSPSSASTVGVARKYYLGSRASSPNPHSPAPLSWETSGAQAVRPRTTSFRLQPLHVSPPTTQCLMEKLIKMRSIWLILAAVAVREARADAYTTCEDQSFQITMKGPSLTQGCEEVHGQLVLSDQANQDVMFIIILRFSSISLTPFLSRLPLWRCPKPYVETMGECFYVSNFAPARGAWRWTATWPRPKHVPALQLLLEEHDQADFLWLGGNDRPYSGIWLWLDGRHVDHAHFQPGHPWTSDTSNNYCLLIGWKNHPPLETYYCRRMNNFVCQHNP</sequence>
<dbReference type="InterPro" id="IPR016186">
    <property type="entry name" value="C-type_lectin-like/link_sf"/>
</dbReference>
<dbReference type="InterPro" id="IPR001304">
    <property type="entry name" value="C-type_lectin-like"/>
</dbReference>
<keyword evidence="2" id="KW-0732">Signal</keyword>
<evidence type="ECO:0000256" key="1">
    <source>
        <dbReference type="SAM" id="MobiDB-lite"/>
    </source>
</evidence>
<dbReference type="PROSITE" id="PS50041">
    <property type="entry name" value="C_TYPE_LECTIN_2"/>
    <property type="match status" value="1"/>
</dbReference>
<proteinExistence type="predicted"/>
<feature type="signal peptide" evidence="2">
    <location>
        <begin position="1"/>
        <end position="23"/>
    </location>
</feature>
<dbReference type="Proteomes" id="UP000283509">
    <property type="component" value="Unassembled WGS sequence"/>
</dbReference>
<dbReference type="InterPro" id="IPR016187">
    <property type="entry name" value="CTDL_fold"/>
</dbReference>
<dbReference type="OrthoDB" id="6330498at2759"/>
<feature type="region of interest" description="Disordered" evidence="1">
    <location>
        <begin position="240"/>
        <end position="263"/>
    </location>
</feature>
<evidence type="ECO:0000259" key="3">
    <source>
        <dbReference type="PROSITE" id="PS50041"/>
    </source>
</evidence>
<protein>
    <submittedName>
        <fullName evidence="4">C-type lectin</fullName>
    </submittedName>
</protein>
<organism evidence="4 5">
    <name type="scientific">Penaeus vannamei</name>
    <name type="common">Whiteleg shrimp</name>
    <name type="synonym">Litopenaeus vannamei</name>
    <dbReference type="NCBI Taxonomy" id="6689"/>
    <lineage>
        <taxon>Eukaryota</taxon>
        <taxon>Metazoa</taxon>
        <taxon>Ecdysozoa</taxon>
        <taxon>Arthropoda</taxon>
        <taxon>Crustacea</taxon>
        <taxon>Multicrustacea</taxon>
        <taxon>Malacostraca</taxon>
        <taxon>Eumalacostraca</taxon>
        <taxon>Eucarida</taxon>
        <taxon>Decapoda</taxon>
        <taxon>Dendrobranchiata</taxon>
        <taxon>Penaeoidea</taxon>
        <taxon>Penaeidae</taxon>
        <taxon>Penaeus</taxon>
    </lineage>
</organism>
<comment type="caution">
    <text evidence="4">The sequence shown here is derived from an EMBL/GenBank/DDBJ whole genome shotgun (WGS) entry which is preliminary data.</text>
</comment>
<dbReference type="AlphaFoldDB" id="A0A3R7M470"/>
<accession>A0A3R7M470</accession>
<dbReference type="CDD" id="cd00037">
    <property type="entry name" value="CLECT"/>
    <property type="match status" value="2"/>
</dbReference>
<evidence type="ECO:0000256" key="2">
    <source>
        <dbReference type="SAM" id="SignalP"/>
    </source>
</evidence>
<evidence type="ECO:0000313" key="5">
    <source>
        <dbReference type="Proteomes" id="UP000283509"/>
    </source>
</evidence>
<keyword evidence="4" id="KW-0430">Lectin</keyword>
<feature type="domain" description="C-type lectin" evidence="3">
    <location>
        <begin position="428"/>
        <end position="494"/>
    </location>
</feature>
<dbReference type="Pfam" id="PF00059">
    <property type="entry name" value="Lectin_C"/>
    <property type="match status" value="1"/>
</dbReference>
<dbReference type="EMBL" id="QCYY01002299">
    <property type="protein sequence ID" value="ROT71440.1"/>
    <property type="molecule type" value="Genomic_DNA"/>
</dbReference>
<reference evidence="4 5" key="2">
    <citation type="submission" date="2019-01" db="EMBL/GenBank/DDBJ databases">
        <title>The decoding of complex shrimp genome reveals the adaptation for benthos swimmer, frequently molting mechanism and breeding impact on genome.</title>
        <authorList>
            <person name="Sun Y."/>
            <person name="Gao Y."/>
            <person name="Yu Y."/>
        </authorList>
    </citation>
    <scope>NUCLEOTIDE SEQUENCE [LARGE SCALE GENOMIC DNA]</scope>
    <source>
        <tissue evidence="4">Muscle</tissue>
    </source>
</reference>
<reference evidence="4 5" key="1">
    <citation type="submission" date="2018-04" db="EMBL/GenBank/DDBJ databases">
        <authorList>
            <person name="Zhang X."/>
            <person name="Yuan J."/>
            <person name="Li F."/>
            <person name="Xiang J."/>
        </authorList>
    </citation>
    <scope>NUCLEOTIDE SEQUENCE [LARGE SCALE GENOMIC DNA]</scope>
    <source>
        <tissue evidence="4">Muscle</tissue>
    </source>
</reference>
<dbReference type="Gene3D" id="3.10.100.10">
    <property type="entry name" value="Mannose-Binding Protein A, subunit A"/>
    <property type="match status" value="2"/>
</dbReference>
<gene>
    <name evidence="4" type="ORF">C7M84_010258</name>
</gene>
<dbReference type="SUPFAM" id="SSF56436">
    <property type="entry name" value="C-type lectin-like"/>
    <property type="match status" value="2"/>
</dbReference>
<feature type="chain" id="PRO_5018543725" evidence="2">
    <location>
        <begin position="24"/>
        <end position="497"/>
    </location>
</feature>
<dbReference type="SMART" id="SM00034">
    <property type="entry name" value="CLECT"/>
    <property type="match status" value="2"/>
</dbReference>
<keyword evidence="5" id="KW-1185">Reference proteome</keyword>